<evidence type="ECO:0000313" key="10">
    <source>
        <dbReference type="EMBL" id="QCI04307.1"/>
    </source>
</evidence>
<name>A0A4D6WKN8_9FLOR</name>
<comment type="subcellular location">
    <subcellularLocation>
        <location evidence="9">Cellular thylakoid membrane</location>
        <topology evidence="9">Multi-pass membrane protein</topology>
    </subcellularLocation>
    <subcellularLocation>
        <location evidence="1">Membrane</location>
        <topology evidence="1">Multi-pass membrane protein</topology>
    </subcellularLocation>
</comment>
<dbReference type="InterPro" id="IPR000549">
    <property type="entry name" value="PSI_PsaG/PsaK"/>
</dbReference>
<evidence type="ECO:0000256" key="6">
    <source>
        <dbReference type="ARBA" id="ARBA00022989"/>
    </source>
</evidence>
<dbReference type="InterPro" id="IPR035982">
    <property type="entry name" value="PSI_centre_PsaK_sf"/>
</dbReference>
<dbReference type="EMBL" id="MK814609">
    <property type="protein sequence ID" value="QCI04307.1"/>
    <property type="molecule type" value="Genomic_DNA"/>
</dbReference>
<comment type="similarity">
    <text evidence="2 9">Belongs to the PsaG/PsaK family.</text>
</comment>
<geneLocation type="plastid" evidence="10"/>
<evidence type="ECO:0000256" key="5">
    <source>
        <dbReference type="ARBA" id="ARBA00022836"/>
    </source>
</evidence>
<sequence>MNISSLILTSATYLWSPQIGLIMSTCNILSIIIGRYAIKVRGLGPSIPLSSLKGLGLPELLATTSLGHIIGAGTILGLRNVGIII</sequence>
<evidence type="ECO:0000256" key="1">
    <source>
        <dbReference type="ARBA" id="ARBA00004141"/>
    </source>
</evidence>
<evidence type="ECO:0000256" key="8">
    <source>
        <dbReference type="ARBA" id="ARBA00023136"/>
    </source>
</evidence>
<feature type="transmembrane region" description="Helical" evidence="9">
    <location>
        <begin position="20"/>
        <end position="38"/>
    </location>
</feature>
<dbReference type="GO" id="GO:0042651">
    <property type="term" value="C:thylakoid membrane"/>
    <property type="evidence" value="ECO:0007669"/>
    <property type="project" value="UniProtKB-UniRule"/>
</dbReference>
<dbReference type="SUPFAM" id="SSF81563">
    <property type="entry name" value="Photosystem I reaction center subunit X, PsaK"/>
    <property type="match status" value="1"/>
</dbReference>
<reference evidence="10" key="2">
    <citation type="submission" date="2019-04" db="EMBL/GenBank/DDBJ databases">
        <authorList>
            <person name="Pasella M."/>
        </authorList>
    </citation>
    <scope>NUCLEOTIDE SEQUENCE</scope>
    <source>
        <strain evidence="10">PD2933</strain>
    </source>
</reference>
<keyword evidence="6 9" id="KW-1133">Transmembrane helix</keyword>
<evidence type="ECO:0000256" key="4">
    <source>
        <dbReference type="ARBA" id="ARBA00022692"/>
    </source>
</evidence>
<dbReference type="GO" id="GO:0009522">
    <property type="term" value="C:photosystem I"/>
    <property type="evidence" value="ECO:0007669"/>
    <property type="project" value="UniProtKB-KW"/>
</dbReference>
<keyword evidence="7 9" id="KW-0793">Thylakoid</keyword>
<accession>A0A4D6WKN8</accession>
<dbReference type="InterPro" id="IPR017492">
    <property type="entry name" value="PSI_PsaK"/>
</dbReference>
<organism evidence="10">
    <name type="scientific">Anotrichium furcellatum</name>
    <dbReference type="NCBI Taxonomy" id="41999"/>
    <lineage>
        <taxon>Eukaryota</taxon>
        <taxon>Rhodophyta</taxon>
        <taxon>Florideophyceae</taxon>
        <taxon>Rhodymeniophycidae</taxon>
        <taxon>Ceramiales</taxon>
        <taxon>Ceramiaceae</taxon>
        <taxon>Anotrichium</taxon>
    </lineage>
</organism>
<gene>
    <name evidence="9 10" type="primary">psaK</name>
</gene>
<keyword evidence="3 9" id="KW-0602">Photosynthesis</keyword>
<evidence type="ECO:0000256" key="7">
    <source>
        <dbReference type="ARBA" id="ARBA00023078"/>
    </source>
</evidence>
<dbReference type="GO" id="GO:0015979">
    <property type="term" value="P:photosynthesis"/>
    <property type="evidence" value="ECO:0007669"/>
    <property type="project" value="UniProtKB-UniRule"/>
</dbReference>
<keyword evidence="8 9" id="KW-0472">Membrane</keyword>
<keyword evidence="10" id="KW-0934">Plastid</keyword>
<proteinExistence type="inferred from homology"/>
<dbReference type="HAMAP" id="MF_00474">
    <property type="entry name" value="PSI_PsaK"/>
    <property type="match status" value="1"/>
</dbReference>
<comment type="caution">
    <text evidence="9">Lacks conserved residue(s) required for the propagation of feature annotation.</text>
</comment>
<dbReference type="NCBIfam" id="TIGR03049">
    <property type="entry name" value="PS_I_psaK"/>
    <property type="match status" value="1"/>
</dbReference>
<keyword evidence="4 9" id="KW-0812">Transmembrane</keyword>
<evidence type="ECO:0000256" key="3">
    <source>
        <dbReference type="ARBA" id="ARBA00022531"/>
    </source>
</evidence>
<keyword evidence="5 9" id="KW-0603">Photosystem I</keyword>
<evidence type="ECO:0000256" key="9">
    <source>
        <dbReference type="HAMAP-Rule" id="MF_00474"/>
    </source>
</evidence>
<dbReference type="Pfam" id="PF01241">
    <property type="entry name" value="PSI_PSAK"/>
    <property type="match status" value="1"/>
</dbReference>
<dbReference type="AlphaFoldDB" id="A0A4D6WKN8"/>
<dbReference type="Gene3D" id="1.20.860.20">
    <property type="entry name" value="Photosystem I PsaK, reaction centre"/>
    <property type="match status" value="1"/>
</dbReference>
<protein>
    <recommendedName>
        <fullName evidence="9">Photosystem I reaction center subunit PsaK</fullName>
    </recommendedName>
    <alternativeName>
        <fullName evidence="9">Photosystem I subunit X</fullName>
    </alternativeName>
</protein>
<reference evidence="10" key="1">
    <citation type="journal article" date="2019" name="Mol. Phylogenet. Evol.">
        <title>Morphological evolution and classification of the red algal order Ceramiales inferred using plastid phylogenomics.</title>
        <authorList>
            <person name="Diaz-Tapia P."/>
            <person name="Pasella M.M."/>
            <person name="Verbruggen H."/>
            <person name="Maggs C.A."/>
        </authorList>
    </citation>
    <scope>NUCLEOTIDE SEQUENCE</scope>
    <source>
        <strain evidence="10">PD2933</strain>
    </source>
</reference>
<dbReference type="InterPro" id="IPR037101">
    <property type="entry name" value="PSI_PsaK_bact"/>
</dbReference>
<evidence type="ECO:0000256" key="2">
    <source>
        <dbReference type="ARBA" id="ARBA00006458"/>
    </source>
</evidence>